<dbReference type="EC" id="3.1.3.48" evidence="2"/>
<feature type="active site" description="Proton donor" evidence="5">
    <location>
        <position position="124"/>
    </location>
</feature>
<dbReference type="PANTHER" id="PTHR11717:SF7">
    <property type="entry name" value="LOW MOLECULAR WEIGHT PHOSPHOTYROSINE PROTEIN PHOSPHATASE"/>
    <property type="match status" value="1"/>
</dbReference>
<evidence type="ECO:0000313" key="6">
    <source>
        <dbReference type="EMBL" id="ALB22664.1"/>
    </source>
</evidence>
<evidence type="ECO:0000256" key="5">
    <source>
        <dbReference type="PIRSR" id="PIRSR617867-1"/>
    </source>
</evidence>
<evidence type="ECO:0000256" key="3">
    <source>
        <dbReference type="ARBA" id="ARBA00022801"/>
    </source>
</evidence>
<dbReference type="InterPro" id="IPR050438">
    <property type="entry name" value="LMW_PTPase"/>
</dbReference>
<evidence type="ECO:0000313" key="7">
    <source>
        <dbReference type="Proteomes" id="UP000029558"/>
    </source>
</evidence>
<evidence type="ECO:0000256" key="1">
    <source>
        <dbReference type="ARBA" id="ARBA00011063"/>
    </source>
</evidence>
<dbReference type="RefSeq" id="WP_017377162.1">
    <property type="nucleotide sequence ID" value="NZ_CP012508.1"/>
</dbReference>
<reference evidence="6 7" key="1">
    <citation type="journal article" date="2014" name="Genome Announc.">
        <title>Comparative Genome Analysis of Two Isolates of the Fish Pathogen Piscirickettsia salmonis from Different Hosts Reveals Major Differences in Virulence-Associated Secretion Systems.</title>
        <authorList>
            <person name="Bohle H."/>
            <person name="Henriquez P."/>
            <person name="Grothusen H."/>
            <person name="Navas E."/>
            <person name="Sandoval A."/>
            <person name="Bustamante F."/>
            <person name="Bustos P."/>
            <person name="Mancilla M."/>
        </authorList>
    </citation>
    <scope>NUCLEOTIDE SEQUENCE [LARGE SCALE GENOMIC DNA]</scope>
    <source>
        <strain evidence="7">B1-32597</strain>
    </source>
</reference>
<protein>
    <recommendedName>
        <fullName evidence="2">protein-tyrosine-phosphatase</fullName>
        <ecNumber evidence="2">3.1.3.48</ecNumber>
    </recommendedName>
</protein>
<dbReference type="EMBL" id="CP012508">
    <property type="protein sequence ID" value="ALB22664.1"/>
    <property type="molecule type" value="Genomic_DNA"/>
</dbReference>
<accession>A0A1L6TBF5</accession>
<name>A0A1L6TBF5_PISSA</name>
<evidence type="ECO:0000256" key="2">
    <source>
        <dbReference type="ARBA" id="ARBA00013064"/>
    </source>
</evidence>
<dbReference type="CDD" id="cd16343">
    <property type="entry name" value="LMWPTP"/>
    <property type="match status" value="1"/>
</dbReference>
<dbReference type="InterPro" id="IPR036196">
    <property type="entry name" value="Ptyr_pPase_sf"/>
</dbReference>
<dbReference type="SUPFAM" id="SSF52788">
    <property type="entry name" value="Phosphotyrosine protein phosphatases I"/>
    <property type="match status" value="1"/>
</dbReference>
<dbReference type="InterPro" id="IPR017867">
    <property type="entry name" value="Tyr_phospatase_low_mol_wt"/>
</dbReference>
<feature type="active site" description="Nucleophile" evidence="5">
    <location>
        <position position="13"/>
    </location>
</feature>
<dbReference type="OrthoDB" id="9784339at2"/>
<dbReference type="Proteomes" id="UP000029558">
    <property type="component" value="Chromosome"/>
</dbReference>
<sequence>MKLLFVCTGNICRSPTAEAVCQKKLEEMGLISHVEIDSAGTHAFHEGVAPDARSQEVAAKHGVDLGDLRARVVTVDDFERFDHIICMDKNNIDYLRRSAPTHAQHKLSLLLDHVDGASHQDISDPYYGGERGFDLVFAEINLGVDALLKKLCTQ</sequence>
<proteinExistence type="inferred from homology"/>
<dbReference type="SMART" id="SM00226">
    <property type="entry name" value="LMWPc"/>
    <property type="match status" value="1"/>
</dbReference>
<feature type="active site" description="Nucleophile" evidence="5">
    <location>
        <position position="7"/>
    </location>
</feature>
<keyword evidence="3 6" id="KW-0378">Hydrolase</keyword>
<evidence type="ECO:0000256" key="4">
    <source>
        <dbReference type="ARBA" id="ARBA00022912"/>
    </source>
</evidence>
<dbReference type="GO" id="GO:0004725">
    <property type="term" value="F:protein tyrosine phosphatase activity"/>
    <property type="evidence" value="ECO:0007669"/>
    <property type="project" value="UniProtKB-EC"/>
</dbReference>
<dbReference type="Gene3D" id="3.40.50.2300">
    <property type="match status" value="1"/>
</dbReference>
<dbReference type="PRINTS" id="PR00719">
    <property type="entry name" value="LMWPTPASE"/>
</dbReference>
<dbReference type="AlphaFoldDB" id="A0A1L6TBF5"/>
<comment type="similarity">
    <text evidence="1">Belongs to the low molecular weight phosphotyrosine protein phosphatase family.</text>
</comment>
<dbReference type="InterPro" id="IPR023485">
    <property type="entry name" value="Ptyr_pPase"/>
</dbReference>
<keyword evidence="4" id="KW-0904">Protein phosphatase</keyword>
<dbReference type="PANTHER" id="PTHR11717">
    <property type="entry name" value="LOW MOLECULAR WEIGHT PROTEIN TYROSINE PHOSPHATASE"/>
    <property type="match status" value="1"/>
</dbReference>
<organism evidence="6 7">
    <name type="scientific">Piscirickettsia salmonis</name>
    <dbReference type="NCBI Taxonomy" id="1238"/>
    <lineage>
        <taxon>Bacteria</taxon>
        <taxon>Pseudomonadati</taxon>
        <taxon>Pseudomonadota</taxon>
        <taxon>Gammaproteobacteria</taxon>
        <taxon>Thiotrichales</taxon>
        <taxon>Piscirickettsiaceae</taxon>
        <taxon>Piscirickettsia</taxon>
    </lineage>
</organism>
<dbReference type="Pfam" id="PF01451">
    <property type="entry name" value="LMWPc"/>
    <property type="match status" value="1"/>
</dbReference>
<gene>
    <name evidence="6" type="ORF">KU39_1482</name>
</gene>